<dbReference type="KEGG" id="apak:AP3564_12980"/>
<dbReference type="EMBL" id="LWBR01000079">
    <property type="protein sequence ID" value="KZN94670.1"/>
    <property type="molecule type" value="Genomic_DNA"/>
</dbReference>
<sequence length="62" mass="7148">MTAAAWSSGRLLYFQICSSILLTLKGLYLRKVLLQKLYLTDFFYTIKQEGMIANTTKASKYM</sequence>
<dbReference type="Proteomes" id="UP000076476">
    <property type="component" value="Unassembled WGS sequence"/>
</dbReference>
<reference evidence="2 5" key="2">
    <citation type="submission" date="2016-10" db="EMBL/GenBank/DDBJ databases">
        <title>The whole genome sequencing and assembly of Aeribacillus pallidus KCTC3564 strain.</title>
        <authorList>
            <person name="Lee Y.-J."/>
            <person name="Park M.-K."/>
            <person name="Yi H."/>
            <person name="Bahn Y.-S."/>
            <person name="Kim J.F."/>
            <person name="Lee D.-W."/>
        </authorList>
    </citation>
    <scope>NUCLEOTIDE SEQUENCE [LARGE SCALE GENOMIC DNA]</scope>
    <source>
        <strain evidence="2 5">KCTC3564</strain>
    </source>
</reference>
<dbReference type="AlphaFoldDB" id="A0A167YXP3"/>
<keyword evidence="1" id="KW-0812">Transmembrane</keyword>
<dbReference type="Proteomes" id="UP000214606">
    <property type="component" value="Chromosome"/>
</dbReference>
<keyword evidence="1" id="KW-1133">Transmembrane helix</keyword>
<name>A0A167YXP3_9BACI</name>
<evidence type="ECO:0000256" key="1">
    <source>
        <dbReference type="SAM" id="Phobius"/>
    </source>
</evidence>
<dbReference type="STRING" id="33936.AZI98_18385"/>
<reference evidence="3 4" key="1">
    <citation type="submission" date="2016-04" db="EMBL/GenBank/DDBJ databases">
        <title>Draft genome sequence of Aeribacillus pallidus 8m3 from petroleum reservoir.</title>
        <authorList>
            <person name="Poltaraus A.B."/>
            <person name="Nazina T.N."/>
            <person name="Tourova T.P."/>
            <person name="Malakho S.M."/>
            <person name="Korshunova A.V."/>
            <person name="Sokolova D.S."/>
        </authorList>
    </citation>
    <scope>NUCLEOTIDE SEQUENCE [LARGE SCALE GENOMIC DNA]</scope>
    <source>
        <strain evidence="3 4">8m3</strain>
    </source>
</reference>
<evidence type="ECO:0000313" key="5">
    <source>
        <dbReference type="Proteomes" id="UP000214606"/>
    </source>
</evidence>
<evidence type="ECO:0000313" key="4">
    <source>
        <dbReference type="Proteomes" id="UP000076476"/>
    </source>
</evidence>
<dbReference type="EMBL" id="CP017703">
    <property type="protein sequence ID" value="ASS91012.1"/>
    <property type="molecule type" value="Genomic_DNA"/>
</dbReference>
<keyword evidence="1" id="KW-0472">Membrane</keyword>
<proteinExistence type="predicted"/>
<accession>A0A167YXP3</accession>
<gene>
    <name evidence="2" type="ORF">AP3564_12980</name>
    <name evidence="3" type="ORF">AZI98_18385</name>
</gene>
<feature type="transmembrane region" description="Helical" evidence="1">
    <location>
        <begin position="12"/>
        <end position="29"/>
    </location>
</feature>
<evidence type="ECO:0000313" key="2">
    <source>
        <dbReference type="EMBL" id="ASS91012.1"/>
    </source>
</evidence>
<organism evidence="3 4">
    <name type="scientific">Aeribacillus pallidus</name>
    <dbReference type="NCBI Taxonomy" id="33936"/>
    <lineage>
        <taxon>Bacteria</taxon>
        <taxon>Bacillati</taxon>
        <taxon>Bacillota</taxon>
        <taxon>Bacilli</taxon>
        <taxon>Bacillales</taxon>
        <taxon>Bacillaceae</taxon>
        <taxon>Aeribacillus</taxon>
    </lineage>
</organism>
<keyword evidence="4" id="KW-1185">Reference proteome</keyword>
<protein>
    <submittedName>
        <fullName evidence="3">Uncharacterized protein</fullName>
    </submittedName>
</protein>
<evidence type="ECO:0000313" key="3">
    <source>
        <dbReference type="EMBL" id="KZN94670.1"/>
    </source>
</evidence>